<dbReference type="GO" id="GO:0015074">
    <property type="term" value="P:DNA integration"/>
    <property type="evidence" value="ECO:0007669"/>
    <property type="project" value="InterPro"/>
</dbReference>
<evidence type="ECO:0000313" key="4">
    <source>
        <dbReference type="EMBL" id="PMP07297.1"/>
    </source>
</evidence>
<feature type="domain" description="Integrase catalytic" evidence="3">
    <location>
        <begin position="153"/>
        <end position="222"/>
    </location>
</feature>
<dbReference type="SUPFAM" id="SSF56349">
    <property type="entry name" value="DNA breaking-rejoining enzymes"/>
    <property type="match status" value="1"/>
</dbReference>
<dbReference type="InterPro" id="IPR010998">
    <property type="entry name" value="Integrase_recombinase_N"/>
</dbReference>
<name>A0AAP8MTG7_9VIBR</name>
<dbReference type="GO" id="GO:0006310">
    <property type="term" value="P:DNA recombination"/>
    <property type="evidence" value="ECO:0007669"/>
    <property type="project" value="UniProtKB-KW"/>
</dbReference>
<dbReference type="InterPro" id="IPR013762">
    <property type="entry name" value="Integrase-like_cat_sf"/>
</dbReference>
<dbReference type="GO" id="GO:0003677">
    <property type="term" value="F:DNA binding"/>
    <property type="evidence" value="ECO:0007669"/>
    <property type="project" value="UniProtKB-KW"/>
</dbReference>
<proteinExistence type="predicted"/>
<dbReference type="Proteomes" id="UP000235611">
    <property type="component" value="Unassembled WGS sequence"/>
</dbReference>
<evidence type="ECO:0000313" key="5">
    <source>
        <dbReference type="Proteomes" id="UP000235611"/>
    </source>
</evidence>
<comment type="caution">
    <text evidence="4">The sequence shown here is derived from an EMBL/GenBank/DDBJ whole genome shotgun (WGS) entry which is preliminary data.</text>
</comment>
<dbReference type="RefSeq" id="WP_065599571.1">
    <property type="nucleotide sequence ID" value="NZ_MAKG01000429.1"/>
</dbReference>
<sequence>MKKLFNGHLPKGPRNLKKLNFGLGSREPVKALINASLENTNGMKNNTHKSRMPACYDFVRYLHQETDIKRLEDINKADVMLYGESLRERFESEGDITASTARDYLSSVNVCLAQARGDEQCRVRASKDLGFPYKTGIATYDGSTSFSQHQAIVRSCSASVSVTASLQRAFGLRFREAALLDSEKALAQAIKSNSIEVSRGTKGGQPRTVPIENLEQIKALEQGANLQRCTEHDNATPSHLSFKAFQSKAWRETKAVDETYRSHGERKHFACEYYRLHIGALPPVQAGVAHGQAHLDYLSQQLSLSISEAKHRDKAVRLALSKVLGHHRVGITNAYLG</sequence>
<reference evidence="5" key="1">
    <citation type="submission" date="2016-07" db="EMBL/GenBank/DDBJ databases">
        <title>Nontailed viruses are major unrecognized killers of bacteria in the ocean.</title>
        <authorList>
            <person name="Kauffman K."/>
            <person name="Hussain F."/>
            <person name="Yang J."/>
            <person name="Arevalo P."/>
            <person name="Brown J."/>
            <person name="Cutler M."/>
            <person name="Kelly L."/>
            <person name="Polz M.F."/>
        </authorList>
    </citation>
    <scope>NUCLEOTIDE SEQUENCE [LARGE SCALE GENOMIC DNA]</scope>
    <source>
        <strain evidence="5">10N.222.49.A5</strain>
    </source>
</reference>
<gene>
    <name evidence="4" type="ORF">BCS93_03630</name>
</gene>
<dbReference type="Pfam" id="PF12835">
    <property type="entry name" value="Integrase_1"/>
    <property type="match status" value="1"/>
</dbReference>
<keyword evidence="2" id="KW-0233">DNA recombination</keyword>
<evidence type="ECO:0000256" key="2">
    <source>
        <dbReference type="ARBA" id="ARBA00023172"/>
    </source>
</evidence>
<organism evidence="4 5">
    <name type="scientific">Vibrio breoganii</name>
    <dbReference type="NCBI Taxonomy" id="553239"/>
    <lineage>
        <taxon>Bacteria</taxon>
        <taxon>Pseudomonadati</taxon>
        <taxon>Pseudomonadota</taxon>
        <taxon>Gammaproteobacteria</taxon>
        <taxon>Vibrionales</taxon>
        <taxon>Vibrionaceae</taxon>
        <taxon>Vibrio</taxon>
    </lineage>
</organism>
<dbReference type="InterPro" id="IPR024456">
    <property type="entry name" value="Integrase_catalytic_putative"/>
</dbReference>
<protein>
    <recommendedName>
        <fullName evidence="3">Integrase catalytic domain-containing protein</fullName>
    </recommendedName>
</protein>
<keyword evidence="1" id="KW-0238">DNA-binding</keyword>
<dbReference type="InterPro" id="IPR011010">
    <property type="entry name" value="DNA_brk_join_enz"/>
</dbReference>
<dbReference type="AlphaFoldDB" id="A0AAP8MTG7"/>
<dbReference type="Gene3D" id="1.10.150.130">
    <property type="match status" value="1"/>
</dbReference>
<accession>A0AAP8MTG7</accession>
<dbReference type="Gene3D" id="1.10.443.10">
    <property type="entry name" value="Intergrase catalytic core"/>
    <property type="match status" value="1"/>
</dbReference>
<dbReference type="EMBL" id="MDBO01000109">
    <property type="protein sequence ID" value="PMP07297.1"/>
    <property type="molecule type" value="Genomic_DNA"/>
</dbReference>
<evidence type="ECO:0000259" key="3">
    <source>
        <dbReference type="Pfam" id="PF12835"/>
    </source>
</evidence>
<evidence type="ECO:0000256" key="1">
    <source>
        <dbReference type="ARBA" id="ARBA00023125"/>
    </source>
</evidence>